<protein>
    <submittedName>
        <fullName evidence="2">Uncharacterized protein</fullName>
    </submittedName>
</protein>
<comment type="caution">
    <text evidence="2">The sequence shown here is derived from an EMBL/GenBank/DDBJ whole genome shotgun (WGS) entry which is preliminary data.</text>
</comment>
<evidence type="ECO:0000256" key="1">
    <source>
        <dbReference type="SAM" id="MobiDB-lite"/>
    </source>
</evidence>
<accession>A0A2I0H1R4</accession>
<sequence>MANIPLKLRLSGLRTHWGIVVVATEWAIHAPNKKKKKRRIRRRREGSVACSAAITSSVKSLATNEVVSNLDGEDGGSSEVSISSSSSLTPL</sequence>
<name>A0A2I0H1R4_PUNGR</name>
<dbReference type="AlphaFoldDB" id="A0A2I0H1R4"/>
<dbReference type="Proteomes" id="UP000233551">
    <property type="component" value="Unassembled WGS sequence"/>
</dbReference>
<dbReference type="EMBL" id="PGOL01043295">
    <property type="protein sequence ID" value="PKH92217.1"/>
    <property type="molecule type" value="Genomic_DNA"/>
</dbReference>
<feature type="region of interest" description="Disordered" evidence="1">
    <location>
        <begin position="69"/>
        <end position="91"/>
    </location>
</feature>
<proteinExistence type="predicted"/>
<keyword evidence="3" id="KW-1185">Reference proteome</keyword>
<feature type="compositionally biased region" description="Low complexity" evidence="1">
    <location>
        <begin position="77"/>
        <end position="91"/>
    </location>
</feature>
<gene>
    <name evidence="2" type="ORF">CRG98_049857</name>
</gene>
<evidence type="ECO:0000313" key="3">
    <source>
        <dbReference type="Proteomes" id="UP000233551"/>
    </source>
</evidence>
<feature type="non-terminal residue" evidence="2">
    <location>
        <position position="91"/>
    </location>
</feature>
<organism evidence="2 3">
    <name type="scientific">Punica granatum</name>
    <name type="common">Pomegranate</name>
    <dbReference type="NCBI Taxonomy" id="22663"/>
    <lineage>
        <taxon>Eukaryota</taxon>
        <taxon>Viridiplantae</taxon>
        <taxon>Streptophyta</taxon>
        <taxon>Embryophyta</taxon>
        <taxon>Tracheophyta</taxon>
        <taxon>Spermatophyta</taxon>
        <taxon>Magnoliopsida</taxon>
        <taxon>eudicotyledons</taxon>
        <taxon>Gunneridae</taxon>
        <taxon>Pentapetalae</taxon>
        <taxon>rosids</taxon>
        <taxon>malvids</taxon>
        <taxon>Myrtales</taxon>
        <taxon>Lythraceae</taxon>
        <taxon>Punica</taxon>
    </lineage>
</organism>
<reference evidence="2 3" key="1">
    <citation type="submission" date="2017-11" db="EMBL/GenBank/DDBJ databases">
        <title>De-novo sequencing of pomegranate (Punica granatum L.) genome.</title>
        <authorList>
            <person name="Akparov Z."/>
            <person name="Amiraslanov A."/>
            <person name="Hajiyeva S."/>
            <person name="Abbasov M."/>
            <person name="Kaur K."/>
            <person name="Hamwieh A."/>
            <person name="Solovyev V."/>
            <person name="Salamov A."/>
            <person name="Braich B."/>
            <person name="Kosarev P."/>
            <person name="Mahmoud A."/>
            <person name="Hajiyev E."/>
            <person name="Babayeva S."/>
            <person name="Izzatullayeva V."/>
            <person name="Mammadov A."/>
            <person name="Mammadov A."/>
            <person name="Sharifova S."/>
            <person name="Ojaghi J."/>
            <person name="Eynullazada K."/>
            <person name="Bayramov B."/>
            <person name="Abdulazimova A."/>
            <person name="Shahmuradov I."/>
        </authorList>
    </citation>
    <scope>NUCLEOTIDE SEQUENCE [LARGE SCALE GENOMIC DNA]</scope>
    <source>
        <strain evidence="3">cv. AG2017</strain>
        <tissue evidence="2">Leaf</tissue>
    </source>
</reference>
<evidence type="ECO:0000313" key="2">
    <source>
        <dbReference type="EMBL" id="PKH92217.1"/>
    </source>
</evidence>